<keyword evidence="1" id="KW-0472">Membrane</keyword>
<dbReference type="AlphaFoldDB" id="A0A8D8TDK0"/>
<feature type="transmembrane region" description="Helical" evidence="1">
    <location>
        <begin position="39"/>
        <end position="59"/>
    </location>
</feature>
<protein>
    <submittedName>
        <fullName evidence="2">Uncharacterized protein</fullName>
    </submittedName>
</protein>
<name>A0A8D8TDK0_9HEMI</name>
<keyword evidence="1" id="KW-1133">Transmembrane helix</keyword>
<keyword evidence="1" id="KW-0812">Transmembrane</keyword>
<reference evidence="2" key="1">
    <citation type="submission" date="2021-05" db="EMBL/GenBank/DDBJ databases">
        <authorList>
            <person name="Alioto T."/>
            <person name="Alioto T."/>
            <person name="Gomez Garrido J."/>
        </authorList>
    </citation>
    <scope>NUCLEOTIDE SEQUENCE</scope>
</reference>
<dbReference type="EMBL" id="HBUF01267293">
    <property type="protein sequence ID" value="CAG6684419.1"/>
    <property type="molecule type" value="Transcribed_RNA"/>
</dbReference>
<evidence type="ECO:0000256" key="1">
    <source>
        <dbReference type="SAM" id="Phobius"/>
    </source>
</evidence>
<sequence>MQCLCSQVYYPQTCKSNLYLIHKLKKPKISSRFHQMDSIFLLPPLVGSLTTTVSPRWNFISLLSLPRTIFSPSLHFLPLQYLSISLIYILYVLETVQVCIRCF</sequence>
<evidence type="ECO:0000313" key="2">
    <source>
        <dbReference type="EMBL" id="CAG6684419.1"/>
    </source>
</evidence>
<accession>A0A8D8TDK0</accession>
<feature type="transmembrane region" description="Helical" evidence="1">
    <location>
        <begin position="79"/>
        <end position="100"/>
    </location>
</feature>
<organism evidence="2">
    <name type="scientific">Cacopsylla melanoneura</name>
    <dbReference type="NCBI Taxonomy" id="428564"/>
    <lineage>
        <taxon>Eukaryota</taxon>
        <taxon>Metazoa</taxon>
        <taxon>Ecdysozoa</taxon>
        <taxon>Arthropoda</taxon>
        <taxon>Hexapoda</taxon>
        <taxon>Insecta</taxon>
        <taxon>Pterygota</taxon>
        <taxon>Neoptera</taxon>
        <taxon>Paraneoptera</taxon>
        <taxon>Hemiptera</taxon>
        <taxon>Sternorrhyncha</taxon>
        <taxon>Psylloidea</taxon>
        <taxon>Psyllidae</taxon>
        <taxon>Psyllinae</taxon>
        <taxon>Cacopsylla</taxon>
    </lineage>
</organism>
<proteinExistence type="predicted"/>